<keyword evidence="1" id="KW-0805">Transcription regulation</keyword>
<dbReference type="EMBL" id="NEVS01000004">
    <property type="protein sequence ID" value="OZI63339.1"/>
    <property type="molecule type" value="Genomic_DNA"/>
</dbReference>
<organism evidence="5 6">
    <name type="scientific">Bordetella genomosp. 11</name>
    <dbReference type="NCBI Taxonomy" id="1416808"/>
    <lineage>
        <taxon>Bacteria</taxon>
        <taxon>Pseudomonadati</taxon>
        <taxon>Pseudomonadota</taxon>
        <taxon>Betaproteobacteria</taxon>
        <taxon>Burkholderiales</taxon>
        <taxon>Alcaligenaceae</taxon>
        <taxon>Bordetella</taxon>
    </lineage>
</organism>
<keyword evidence="3" id="KW-0804">Transcription</keyword>
<dbReference type="SUPFAM" id="SSF46894">
    <property type="entry name" value="C-terminal effector domain of the bipartite response regulators"/>
    <property type="match status" value="1"/>
</dbReference>
<dbReference type="InterPro" id="IPR000792">
    <property type="entry name" value="Tscrpt_reg_LuxR_C"/>
</dbReference>
<dbReference type="PANTHER" id="PTHR44688:SF16">
    <property type="entry name" value="DNA-BINDING TRANSCRIPTIONAL ACTIVATOR DEVR_DOSR"/>
    <property type="match status" value="1"/>
</dbReference>
<dbReference type="PROSITE" id="PS00622">
    <property type="entry name" value="HTH_LUXR_1"/>
    <property type="match status" value="1"/>
</dbReference>
<protein>
    <recommendedName>
        <fullName evidence="4">HTH luxR-type domain-containing protein</fullName>
    </recommendedName>
</protein>
<dbReference type="SMART" id="SM00421">
    <property type="entry name" value="HTH_LUXR"/>
    <property type="match status" value="1"/>
</dbReference>
<dbReference type="PANTHER" id="PTHR44688">
    <property type="entry name" value="DNA-BINDING TRANSCRIPTIONAL ACTIVATOR DEVR_DOSR"/>
    <property type="match status" value="1"/>
</dbReference>
<keyword evidence="6" id="KW-1185">Reference proteome</keyword>
<evidence type="ECO:0000256" key="2">
    <source>
        <dbReference type="ARBA" id="ARBA00023125"/>
    </source>
</evidence>
<dbReference type="CDD" id="cd06170">
    <property type="entry name" value="LuxR_C_like"/>
    <property type="match status" value="1"/>
</dbReference>
<dbReference type="Proteomes" id="UP000215767">
    <property type="component" value="Unassembled WGS sequence"/>
</dbReference>
<keyword evidence="2" id="KW-0238">DNA-binding</keyword>
<dbReference type="GO" id="GO:0003677">
    <property type="term" value="F:DNA binding"/>
    <property type="evidence" value="ECO:0007669"/>
    <property type="project" value="UniProtKB-KW"/>
</dbReference>
<accession>A0A261UN96</accession>
<dbReference type="PRINTS" id="PR00038">
    <property type="entry name" value="HTHLUXR"/>
</dbReference>
<dbReference type="AlphaFoldDB" id="A0A261UN96"/>
<evidence type="ECO:0000313" key="5">
    <source>
        <dbReference type="EMBL" id="OZI63339.1"/>
    </source>
</evidence>
<comment type="caution">
    <text evidence="5">The sequence shown here is derived from an EMBL/GenBank/DDBJ whole genome shotgun (WGS) entry which is preliminary data.</text>
</comment>
<name>A0A261UN96_9BORD</name>
<dbReference type="Gene3D" id="1.10.10.10">
    <property type="entry name" value="Winged helix-like DNA-binding domain superfamily/Winged helix DNA-binding domain"/>
    <property type="match status" value="1"/>
</dbReference>
<evidence type="ECO:0000259" key="4">
    <source>
        <dbReference type="PROSITE" id="PS50043"/>
    </source>
</evidence>
<proteinExistence type="predicted"/>
<evidence type="ECO:0000256" key="3">
    <source>
        <dbReference type="ARBA" id="ARBA00023163"/>
    </source>
</evidence>
<gene>
    <name evidence="5" type="ORF">CAL28_13810</name>
</gene>
<dbReference type="Pfam" id="PF00196">
    <property type="entry name" value="GerE"/>
    <property type="match status" value="1"/>
</dbReference>
<dbReference type="InterPro" id="IPR036388">
    <property type="entry name" value="WH-like_DNA-bd_sf"/>
</dbReference>
<reference evidence="6" key="1">
    <citation type="submission" date="2017-05" db="EMBL/GenBank/DDBJ databases">
        <title>Complete and WGS of Bordetella genogroups.</title>
        <authorList>
            <person name="Spilker T."/>
            <person name="Lipuma J."/>
        </authorList>
    </citation>
    <scope>NUCLEOTIDE SEQUENCE [LARGE SCALE GENOMIC DNA]</scope>
    <source>
        <strain evidence="6">AU8856</strain>
    </source>
</reference>
<evidence type="ECO:0000256" key="1">
    <source>
        <dbReference type="ARBA" id="ARBA00023015"/>
    </source>
</evidence>
<dbReference type="InterPro" id="IPR016032">
    <property type="entry name" value="Sig_transdc_resp-reg_C-effctor"/>
</dbReference>
<dbReference type="PROSITE" id="PS50043">
    <property type="entry name" value="HTH_LUXR_2"/>
    <property type="match status" value="1"/>
</dbReference>
<feature type="domain" description="HTH luxR-type" evidence="4">
    <location>
        <begin position="178"/>
        <end position="243"/>
    </location>
</feature>
<evidence type="ECO:0000313" key="6">
    <source>
        <dbReference type="Proteomes" id="UP000215767"/>
    </source>
</evidence>
<dbReference type="GO" id="GO:0006355">
    <property type="term" value="P:regulation of DNA-templated transcription"/>
    <property type="evidence" value="ECO:0007669"/>
    <property type="project" value="InterPro"/>
</dbReference>
<sequence length="246" mass="27105">MVSVLVYRGRGRPVALYDDFKETAYRRGLDNYLRHSYVLNPCYQAYLGGLRSGVMRIRDLVSTGHRPSAGPTAGGQAGDPMRQAGVPVAMSEQEEIGYVTLGWPLNREEILALAPLREDAVAEVGLLRPRASGGFSDVHIHCLRELHPVIAAVIRRYWVGHGGMTGTPPDSHIDAAFDNFGKPELSAREAEVIRMVLQGHSSESIGLHLGISVTTVKTHRKNAYAKLKISTQSELLSLFLHTLERR</sequence>